<dbReference type="STRING" id="1423802.FC56_GL001060"/>
<sequence length="449" mass="52486">MDLHSQMLDREKVFRDPVHNYVYVRYQVIMDLINTTEFQRLRRIHQLGTTLFTFHGAEHSRFSHSLGVYEIARRICDRFARNFATQTEGDGLWDPKEELVALCAALLHDIGHGAYSHTFEHIFHTNHEQITQEIITSPQTEVNAVLRQVSPEFPEQVASVIAKTYPNKQVVAMISSQLDADRMDYLLRDAYFTGVKYGTFDLNRILEVMQPITDGIGFEMSGMHAVEDYIVSRFQMYQQVYFHPVSRSMEVVLNRLLLRASEVFKQPATTDPQTPYLLLPFFNQHFELNDYLQLDDGVLNTYFIHWKNHGDDDLSDLATRFIDRKPLKSVKYSKETEDLLPHLRSLVEQAGFNPNYYTATDDSFDLPYDAYRPNDKEIKLINRDHTLTELSEVSSIVSAIADKSTGDHRFFFPREILQKSNNIDLFQPEYDEFNRYIRNDQLIHPKEIH</sequence>
<dbReference type="SUPFAM" id="SSF109604">
    <property type="entry name" value="HD-domain/PDEase-like"/>
    <property type="match status" value="1"/>
</dbReference>
<proteinExistence type="predicted"/>
<name>A0A0R2CT13_9LACO</name>
<dbReference type="Gene3D" id="1.10.3210.10">
    <property type="entry name" value="Hypothetical protein af1432"/>
    <property type="match status" value="1"/>
</dbReference>
<evidence type="ECO:0000259" key="1">
    <source>
        <dbReference type="PROSITE" id="PS51831"/>
    </source>
</evidence>
<dbReference type="GO" id="GO:0006203">
    <property type="term" value="P:dGTP catabolic process"/>
    <property type="evidence" value="ECO:0007669"/>
    <property type="project" value="TreeGrafter"/>
</dbReference>
<organism evidence="2 3">
    <name type="scientific">Lentilactobacillus senioris DSM 24302 = JCM 17472</name>
    <dbReference type="NCBI Taxonomy" id="1423802"/>
    <lineage>
        <taxon>Bacteria</taxon>
        <taxon>Bacillati</taxon>
        <taxon>Bacillota</taxon>
        <taxon>Bacilli</taxon>
        <taxon>Lactobacillales</taxon>
        <taxon>Lactobacillaceae</taxon>
        <taxon>Lentilactobacillus</taxon>
    </lineage>
</organism>
<dbReference type="InterPro" id="IPR006674">
    <property type="entry name" value="HD_domain"/>
</dbReference>
<comment type="caution">
    <text evidence="2">The sequence shown here is derived from an EMBL/GenBank/DDBJ whole genome shotgun (WGS) entry which is preliminary data.</text>
</comment>
<accession>A0A0R2CT13</accession>
<keyword evidence="2" id="KW-0378">Hydrolase</keyword>
<dbReference type="InterPro" id="IPR050135">
    <property type="entry name" value="dGTPase-like"/>
</dbReference>
<dbReference type="PANTHER" id="PTHR11373">
    <property type="entry name" value="DEOXYNUCLEOSIDE TRIPHOSPHATE TRIPHOSPHOHYDROLASE"/>
    <property type="match status" value="1"/>
</dbReference>
<feature type="domain" description="HD" evidence="1">
    <location>
        <begin position="61"/>
        <end position="186"/>
    </location>
</feature>
<dbReference type="AlphaFoldDB" id="A0A0R2CT13"/>
<dbReference type="PANTHER" id="PTHR11373:SF4">
    <property type="entry name" value="DEOXYNUCLEOSIDE TRIPHOSPHATE TRIPHOSPHOHYDROLASE SAMHD1"/>
    <property type="match status" value="1"/>
</dbReference>
<dbReference type="SMART" id="SM00471">
    <property type="entry name" value="HDc"/>
    <property type="match status" value="1"/>
</dbReference>
<gene>
    <name evidence="2" type="ORF">FC56_GL001060</name>
</gene>
<dbReference type="EMBL" id="AYZR01000001">
    <property type="protein sequence ID" value="KRM94759.1"/>
    <property type="molecule type" value="Genomic_DNA"/>
</dbReference>
<evidence type="ECO:0000313" key="3">
    <source>
        <dbReference type="Proteomes" id="UP000051256"/>
    </source>
</evidence>
<dbReference type="CDD" id="cd00077">
    <property type="entry name" value="HDc"/>
    <property type="match status" value="1"/>
</dbReference>
<reference evidence="2 3" key="1">
    <citation type="journal article" date="2015" name="Genome Announc.">
        <title>Expanding the biotechnology potential of lactobacilli through comparative genomics of 213 strains and associated genera.</title>
        <authorList>
            <person name="Sun Z."/>
            <person name="Harris H.M."/>
            <person name="McCann A."/>
            <person name="Guo C."/>
            <person name="Argimon S."/>
            <person name="Zhang W."/>
            <person name="Yang X."/>
            <person name="Jeffery I.B."/>
            <person name="Cooney J.C."/>
            <person name="Kagawa T.F."/>
            <person name="Liu W."/>
            <person name="Song Y."/>
            <person name="Salvetti E."/>
            <person name="Wrobel A."/>
            <person name="Rasinkangas P."/>
            <person name="Parkhill J."/>
            <person name="Rea M.C."/>
            <person name="O'Sullivan O."/>
            <person name="Ritari J."/>
            <person name="Douillard F.P."/>
            <person name="Paul Ross R."/>
            <person name="Yang R."/>
            <person name="Briner A.E."/>
            <person name="Felis G.E."/>
            <person name="de Vos W.M."/>
            <person name="Barrangou R."/>
            <person name="Klaenhammer T.R."/>
            <person name="Caufield P.W."/>
            <person name="Cui Y."/>
            <person name="Zhang H."/>
            <person name="O'Toole P.W."/>
        </authorList>
    </citation>
    <scope>NUCLEOTIDE SEQUENCE [LARGE SCALE GENOMIC DNA]</scope>
    <source>
        <strain evidence="2 3">DSM 24302</strain>
    </source>
</reference>
<evidence type="ECO:0000313" key="2">
    <source>
        <dbReference type="EMBL" id="KRM94759.1"/>
    </source>
</evidence>
<dbReference type="Pfam" id="PF01966">
    <property type="entry name" value="HD"/>
    <property type="match status" value="1"/>
</dbReference>
<dbReference type="GO" id="GO:0008832">
    <property type="term" value="F:dGTPase activity"/>
    <property type="evidence" value="ECO:0007669"/>
    <property type="project" value="TreeGrafter"/>
</dbReference>
<keyword evidence="3" id="KW-1185">Reference proteome</keyword>
<dbReference type="RefSeq" id="WP_056977146.1">
    <property type="nucleotide sequence ID" value="NZ_AYZR01000001.1"/>
</dbReference>
<dbReference type="FunFam" id="1.10.3210.10:FF:000014">
    <property type="entry name" value="HD domain-containing protein"/>
    <property type="match status" value="1"/>
</dbReference>
<dbReference type="InterPro" id="IPR003607">
    <property type="entry name" value="HD/PDEase_dom"/>
</dbReference>
<dbReference type="PROSITE" id="PS51831">
    <property type="entry name" value="HD"/>
    <property type="match status" value="1"/>
</dbReference>
<dbReference type="Proteomes" id="UP000051256">
    <property type="component" value="Unassembled WGS sequence"/>
</dbReference>
<dbReference type="InterPro" id="IPR045509">
    <property type="entry name" value="HD_assoc_2"/>
</dbReference>
<dbReference type="Pfam" id="PF19276">
    <property type="entry name" value="HD_assoc_2"/>
    <property type="match status" value="1"/>
</dbReference>
<protein>
    <submittedName>
        <fullName evidence="2">Metal dependent phosphohydrolase</fullName>
    </submittedName>
</protein>
<dbReference type="PATRIC" id="fig|1423802.4.peg.1074"/>